<proteinExistence type="predicted"/>
<reference evidence="2" key="1">
    <citation type="journal article" date="2019" name="Int. J. Syst. Evol. Microbiol.">
        <title>The Global Catalogue of Microorganisms (GCM) 10K type strain sequencing project: providing services to taxonomists for standard genome sequencing and annotation.</title>
        <authorList>
            <consortium name="The Broad Institute Genomics Platform"/>
            <consortium name="The Broad Institute Genome Sequencing Center for Infectious Disease"/>
            <person name="Wu L."/>
            <person name="Ma J."/>
        </authorList>
    </citation>
    <scope>NUCLEOTIDE SEQUENCE [LARGE SCALE GENOMIC DNA]</scope>
    <source>
        <strain evidence="2">JCM 17336</strain>
    </source>
</reference>
<dbReference type="InterPro" id="IPR016181">
    <property type="entry name" value="Acyl_CoA_acyltransferase"/>
</dbReference>
<evidence type="ECO:0000313" key="2">
    <source>
        <dbReference type="Proteomes" id="UP001501367"/>
    </source>
</evidence>
<keyword evidence="2" id="KW-1185">Reference proteome</keyword>
<dbReference type="Proteomes" id="UP001501367">
    <property type="component" value="Unassembled WGS sequence"/>
</dbReference>
<dbReference type="Gene3D" id="3.40.630.30">
    <property type="match status" value="1"/>
</dbReference>
<dbReference type="RefSeq" id="WP_278020412.1">
    <property type="nucleotide sequence ID" value="NZ_BAABDT010000003.1"/>
</dbReference>
<accession>A0ABP7FC57</accession>
<organism evidence="1 2">
    <name type="scientific">Flavobacterium ginsengisoli</name>
    <dbReference type="NCBI Taxonomy" id="871694"/>
    <lineage>
        <taxon>Bacteria</taxon>
        <taxon>Pseudomonadati</taxon>
        <taxon>Bacteroidota</taxon>
        <taxon>Flavobacteriia</taxon>
        <taxon>Flavobacteriales</taxon>
        <taxon>Flavobacteriaceae</taxon>
        <taxon>Flavobacterium</taxon>
    </lineage>
</organism>
<evidence type="ECO:0000313" key="1">
    <source>
        <dbReference type="EMBL" id="GAA3736189.1"/>
    </source>
</evidence>
<dbReference type="Pfam" id="PF13420">
    <property type="entry name" value="Acetyltransf_4"/>
    <property type="match status" value="1"/>
</dbReference>
<sequence>MNCYKVLNNQKYSEGDFSIIPIRYEDRLDIMKWRNEQIYHLRQDKPLTVESQENYFNNIVSKLFDQEKPNQILFSFLRNEEFVGYGGLVHINWVDKNAEISFLMNTNLEKEFYSSFLLNFLSLIEKVAFSDLDLFKIYTYAFDVRPQLYPILEQSNFFKEAVLKNHCFYYGSFKDVIIHSKFNIL</sequence>
<dbReference type="EMBL" id="BAABDT010000003">
    <property type="protein sequence ID" value="GAA3736189.1"/>
    <property type="molecule type" value="Genomic_DNA"/>
</dbReference>
<comment type="caution">
    <text evidence="1">The sequence shown here is derived from an EMBL/GenBank/DDBJ whole genome shotgun (WGS) entry which is preliminary data.</text>
</comment>
<gene>
    <name evidence="1" type="ORF">GCM10022422_19060</name>
</gene>
<protein>
    <recommendedName>
        <fullName evidence="3">Ribosomal-protein-serine acetyltransferase</fullName>
    </recommendedName>
</protein>
<dbReference type="SUPFAM" id="SSF55729">
    <property type="entry name" value="Acyl-CoA N-acyltransferases (Nat)"/>
    <property type="match status" value="1"/>
</dbReference>
<evidence type="ECO:0008006" key="3">
    <source>
        <dbReference type="Google" id="ProtNLM"/>
    </source>
</evidence>
<name>A0ABP7FC57_9FLAO</name>